<evidence type="ECO:0000313" key="3">
    <source>
        <dbReference type="Proteomes" id="UP000011185"/>
    </source>
</evidence>
<sequence>MLMTPLFEKHKKDKFYSQEEEIKTLESVKKEIVNAKKLLIPDQTKLFILFTAASQTIIGGVLCQTKKDEMWANTWISRRFESGEINYSIREREYLAIVWCIKKLRIYLQNEFIIYTDHRSLEWL</sequence>
<evidence type="ECO:0000259" key="1">
    <source>
        <dbReference type="Pfam" id="PF17919"/>
    </source>
</evidence>
<dbReference type="Pfam" id="PF17919">
    <property type="entry name" value="RT_RNaseH_2"/>
    <property type="match status" value="1"/>
</dbReference>
<dbReference type="STRING" id="72359.L7JZ91"/>
<evidence type="ECO:0000313" key="2">
    <source>
        <dbReference type="EMBL" id="ELQ76077.1"/>
    </source>
</evidence>
<dbReference type="SUPFAM" id="SSF56672">
    <property type="entry name" value="DNA/RNA polymerases"/>
    <property type="match status" value="1"/>
</dbReference>
<accession>L7JZ91</accession>
<dbReference type="InterPro" id="IPR043502">
    <property type="entry name" value="DNA/RNA_pol_sf"/>
</dbReference>
<dbReference type="PANTHER" id="PTHR33064">
    <property type="entry name" value="POL PROTEIN"/>
    <property type="match status" value="1"/>
</dbReference>
<dbReference type="PANTHER" id="PTHR33064:SF37">
    <property type="entry name" value="RIBONUCLEASE H"/>
    <property type="match status" value="1"/>
</dbReference>
<proteinExistence type="predicted"/>
<dbReference type="VEuPathDB" id="MicrosporidiaDB:THOM_0953"/>
<dbReference type="Gene3D" id="3.10.20.370">
    <property type="match status" value="1"/>
</dbReference>
<dbReference type="OrthoDB" id="2194935at2759"/>
<organism evidence="2 3">
    <name type="scientific">Trachipleistophora hominis</name>
    <name type="common">Microsporidian parasite</name>
    <dbReference type="NCBI Taxonomy" id="72359"/>
    <lineage>
        <taxon>Eukaryota</taxon>
        <taxon>Fungi</taxon>
        <taxon>Fungi incertae sedis</taxon>
        <taxon>Microsporidia</taxon>
        <taxon>Pleistophoridae</taxon>
        <taxon>Trachipleistophora</taxon>
    </lineage>
</organism>
<gene>
    <name evidence="2" type="ORF">THOM_0953</name>
</gene>
<dbReference type="AlphaFoldDB" id="L7JZ91"/>
<protein>
    <recommendedName>
        <fullName evidence="1">Reverse transcriptase/retrotransposon-derived protein RNase H-like domain-containing protein</fullName>
    </recommendedName>
</protein>
<reference evidence="2 3" key="1">
    <citation type="journal article" date="2012" name="PLoS Pathog.">
        <title>The genome of the obligate intracellular parasite Trachipleistophora hominis: new insights into microsporidian genome dynamics and reductive evolution.</title>
        <authorList>
            <person name="Heinz E."/>
            <person name="Williams T.A."/>
            <person name="Nakjang S."/>
            <person name="Noel C.J."/>
            <person name="Swan D.C."/>
            <person name="Goldberg A.V."/>
            <person name="Harris S.R."/>
            <person name="Weinmaier T."/>
            <person name="Markert S."/>
            <person name="Becher D."/>
            <person name="Bernhardt J."/>
            <person name="Dagan T."/>
            <person name="Hacker C."/>
            <person name="Lucocq J.M."/>
            <person name="Schweder T."/>
            <person name="Rattei T."/>
            <person name="Hall N."/>
            <person name="Hirt R.P."/>
            <person name="Embley T.M."/>
        </authorList>
    </citation>
    <scope>NUCLEOTIDE SEQUENCE [LARGE SCALE GENOMIC DNA]</scope>
</reference>
<name>L7JZ91_TRAHO</name>
<dbReference type="EMBL" id="JH993878">
    <property type="protein sequence ID" value="ELQ76077.1"/>
    <property type="molecule type" value="Genomic_DNA"/>
</dbReference>
<dbReference type="HOGENOM" id="CLU_000384_33_3_1"/>
<dbReference type="Proteomes" id="UP000011185">
    <property type="component" value="Unassembled WGS sequence"/>
</dbReference>
<keyword evidence="3" id="KW-1185">Reference proteome</keyword>
<dbReference type="InterPro" id="IPR041577">
    <property type="entry name" value="RT_RNaseH_2"/>
</dbReference>
<dbReference type="InterPro" id="IPR051320">
    <property type="entry name" value="Viral_Replic_Matur_Polypro"/>
</dbReference>
<dbReference type="InParanoid" id="L7JZ91"/>
<feature type="domain" description="Reverse transcriptase/retrotransposon-derived protein RNase H-like" evidence="1">
    <location>
        <begin position="19"/>
        <end position="111"/>
    </location>
</feature>